<dbReference type="PATRIC" id="fig|1354272.4.peg.2418"/>
<dbReference type="OrthoDB" id="9155572at2"/>
<organism evidence="2 3">
    <name type="scientific">Providencia heimbachae ATCC 35613</name>
    <dbReference type="NCBI Taxonomy" id="1354272"/>
    <lineage>
        <taxon>Bacteria</taxon>
        <taxon>Pseudomonadati</taxon>
        <taxon>Pseudomonadota</taxon>
        <taxon>Gammaproteobacteria</taxon>
        <taxon>Enterobacterales</taxon>
        <taxon>Morganellaceae</taxon>
        <taxon>Providencia</taxon>
    </lineage>
</organism>
<sequence length="174" mass="19730">MDANQVPSEAEQQFAQTIPQGVEKSPLQGISGWLILPMIGLFYMLYKAVVMMLQEIAQVKIAWPLATQPDSDFYVSGFSSAFYALQSGYGLLIVLLLWTFIAAVKWKKSAKSLFIISMVFYTAMVINARFVFPTFFGLEINYTNVITAINGSFYCVLWIPYFLVSNRVKNTFIR</sequence>
<dbReference type="Proteomes" id="UP000078224">
    <property type="component" value="Unassembled WGS sequence"/>
</dbReference>
<feature type="transmembrane region" description="Helical" evidence="1">
    <location>
        <begin position="144"/>
        <end position="164"/>
    </location>
</feature>
<dbReference type="Pfam" id="PF10754">
    <property type="entry name" value="DUF2569"/>
    <property type="match status" value="1"/>
</dbReference>
<keyword evidence="1" id="KW-1133">Transmembrane helix</keyword>
<feature type="transmembrane region" description="Helical" evidence="1">
    <location>
        <begin position="33"/>
        <end position="53"/>
    </location>
</feature>
<dbReference type="AlphaFoldDB" id="A0A1B7JS50"/>
<evidence type="ECO:0000256" key="1">
    <source>
        <dbReference type="SAM" id="Phobius"/>
    </source>
</evidence>
<gene>
    <name evidence="2" type="ORF">M998_2375</name>
</gene>
<evidence type="ECO:0000313" key="3">
    <source>
        <dbReference type="Proteomes" id="UP000078224"/>
    </source>
</evidence>
<proteinExistence type="predicted"/>
<reference evidence="2 3" key="1">
    <citation type="submission" date="2016-04" db="EMBL/GenBank/DDBJ databases">
        <title>ATOL: Assembling a taxonomically balanced genome-scale reconstruction of the evolutionary history of the Enterobacteriaceae.</title>
        <authorList>
            <person name="Plunkett G.III."/>
            <person name="Neeno-Eckwall E.C."/>
            <person name="Glasner J.D."/>
            <person name="Perna N.T."/>
        </authorList>
    </citation>
    <scope>NUCLEOTIDE SEQUENCE [LARGE SCALE GENOMIC DNA]</scope>
    <source>
        <strain evidence="2 3">ATCC 35613</strain>
    </source>
</reference>
<protein>
    <recommendedName>
        <fullName evidence="4">DUF2569 domain-containing protein</fullName>
    </recommendedName>
</protein>
<dbReference type="EMBL" id="LXEW01000035">
    <property type="protein sequence ID" value="OAT50736.1"/>
    <property type="molecule type" value="Genomic_DNA"/>
</dbReference>
<dbReference type="InterPro" id="IPR019690">
    <property type="entry name" value="DUF2569"/>
</dbReference>
<comment type="caution">
    <text evidence="2">The sequence shown here is derived from an EMBL/GenBank/DDBJ whole genome shotgun (WGS) entry which is preliminary data.</text>
</comment>
<evidence type="ECO:0008006" key="4">
    <source>
        <dbReference type="Google" id="ProtNLM"/>
    </source>
</evidence>
<accession>A0A1B7JS50</accession>
<evidence type="ECO:0000313" key="2">
    <source>
        <dbReference type="EMBL" id="OAT50736.1"/>
    </source>
</evidence>
<feature type="transmembrane region" description="Helical" evidence="1">
    <location>
        <begin position="73"/>
        <end position="101"/>
    </location>
</feature>
<keyword evidence="1" id="KW-0812">Transmembrane</keyword>
<keyword evidence="1" id="KW-0472">Membrane</keyword>
<feature type="transmembrane region" description="Helical" evidence="1">
    <location>
        <begin position="113"/>
        <end position="132"/>
    </location>
</feature>
<keyword evidence="3" id="KW-1185">Reference proteome</keyword>
<name>A0A1B7JS50_9GAMM</name>
<dbReference type="RefSeq" id="WP_068909036.1">
    <property type="nucleotide sequence ID" value="NZ_LXEW01000035.1"/>
</dbReference>